<evidence type="ECO:0000256" key="3">
    <source>
        <dbReference type="ARBA" id="ARBA00022692"/>
    </source>
</evidence>
<dbReference type="PRINTS" id="PR00926">
    <property type="entry name" value="MITOCARRIER"/>
</dbReference>
<evidence type="ECO:0000256" key="6">
    <source>
        <dbReference type="PROSITE-ProRule" id="PRU00282"/>
    </source>
</evidence>
<accession>A0ABY8UD75</accession>
<dbReference type="PANTHER" id="PTHR24089">
    <property type="entry name" value="SOLUTE CARRIER FAMILY 25"/>
    <property type="match status" value="1"/>
</dbReference>
<evidence type="ECO:0000256" key="2">
    <source>
        <dbReference type="ARBA" id="ARBA00022448"/>
    </source>
</evidence>
<dbReference type="InterPro" id="IPR002067">
    <property type="entry name" value="MCP"/>
</dbReference>
<evidence type="ECO:0000256" key="5">
    <source>
        <dbReference type="ARBA" id="ARBA00023136"/>
    </source>
</evidence>
<dbReference type="EMBL" id="CP126217">
    <property type="protein sequence ID" value="WIA19009.1"/>
    <property type="molecule type" value="Genomic_DNA"/>
</dbReference>
<evidence type="ECO:0000313" key="8">
    <source>
        <dbReference type="EMBL" id="WIA19009.1"/>
    </source>
</evidence>
<protein>
    <submittedName>
        <fullName evidence="8">Uncharacterized protein</fullName>
    </submittedName>
</protein>
<evidence type="ECO:0000256" key="4">
    <source>
        <dbReference type="ARBA" id="ARBA00022737"/>
    </source>
</evidence>
<reference evidence="8 9" key="1">
    <citation type="submission" date="2023-05" db="EMBL/GenBank/DDBJ databases">
        <title>A 100% complete, gapless, phased diploid assembly of the Scenedesmus obliquus UTEX 3031 genome.</title>
        <authorList>
            <person name="Biondi T.C."/>
            <person name="Hanschen E.R."/>
            <person name="Kwon T."/>
            <person name="Eng W."/>
            <person name="Kruse C.P.S."/>
            <person name="Koehler S.I."/>
            <person name="Kunde Y."/>
            <person name="Gleasner C.D."/>
            <person name="You Mak K.T."/>
            <person name="Polle J."/>
            <person name="Hovde B.T."/>
            <person name="Starkenburg S.R."/>
        </authorList>
    </citation>
    <scope>NUCLEOTIDE SEQUENCE [LARGE SCALE GENOMIC DNA]</scope>
    <source>
        <strain evidence="8 9">DOE0152z</strain>
    </source>
</reference>
<keyword evidence="5 6" id="KW-0472">Membrane</keyword>
<dbReference type="Gene3D" id="1.50.40.10">
    <property type="entry name" value="Mitochondrial carrier domain"/>
    <property type="match status" value="1"/>
</dbReference>
<gene>
    <name evidence="8" type="ORF">OEZ85_003672</name>
</gene>
<evidence type="ECO:0000313" key="9">
    <source>
        <dbReference type="Proteomes" id="UP001244341"/>
    </source>
</evidence>
<dbReference type="PROSITE" id="PS50920">
    <property type="entry name" value="SOLCAR"/>
    <property type="match status" value="3"/>
</dbReference>
<feature type="repeat" description="Solcar" evidence="6">
    <location>
        <begin position="1"/>
        <end position="80"/>
    </location>
</feature>
<dbReference type="InterPro" id="IPR018108">
    <property type="entry name" value="MCP_transmembrane"/>
</dbReference>
<name>A0ABY8UD75_TETOB</name>
<evidence type="ECO:0000256" key="1">
    <source>
        <dbReference type="ARBA" id="ARBA00004141"/>
    </source>
</evidence>
<dbReference type="SUPFAM" id="SSF103506">
    <property type="entry name" value="Mitochondrial carrier"/>
    <property type="match status" value="1"/>
</dbReference>
<feature type="repeat" description="Solcar" evidence="6">
    <location>
        <begin position="209"/>
        <end position="307"/>
    </location>
</feature>
<keyword evidence="2 7" id="KW-0813">Transport</keyword>
<proteinExistence type="inferred from homology"/>
<dbReference type="InterPro" id="IPR023395">
    <property type="entry name" value="MCP_dom_sf"/>
</dbReference>
<comment type="subcellular location">
    <subcellularLocation>
        <location evidence="1">Membrane</location>
        <topology evidence="1">Multi-pass membrane protein</topology>
    </subcellularLocation>
</comment>
<sequence length="348" mass="37035">MVGPLDVVKIRFQVQLEPISMQHTARTKLPSHYTGFLNAFKTIVKEEGIRGLWNGTVPGLLLTIPYTAVQFVALQQCKEAAAKLGWTDRSSTVVSFASGALAGAAATVASYPFDLLRTTLAAQGEPKVYKGMTSAARAIYKEHGLSGLYRGLGVTLVEIMPYAALQFGLYDAFNKAWDAAAAQRRQRRRQQSSSSSSSSEELLSSKLEDHKLKSFTCGLAAGLIAKLGSHPLDVAKKRYQVAGLPRSLRYGARVDSRLVVMPLLSCLGEIHAKEGLVGLWKGSVPSIVKAAPAAALTFTAYEALIGVLLAWSDRGAQPAAAAAVTRDLQALPLSGSSSMQAASAGSKR</sequence>
<feature type="repeat" description="Solcar" evidence="6">
    <location>
        <begin position="90"/>
        <end position="176"/>
    </location>
</feature>
<keyword evidence="3 6" id="KW-0812">Transmembrane</keyword>
<keyword evidence="4" id="KW-0677">Repeat</keyword>
<keyword evidence="9" id="KW-1185">Reference proteome</keyword>
<evidence type="ECO:0000256" key="7">
    <source>
        <dbReference type="RuleBase" id="RU000488"/>
    </source>
</evidence>
<organism evidence="8 9">
    <name type="scientific">Tetradesmus obliquus</name>
    <name type="common">Green alga</name>
    <name type="synonym">Acutodesmus obliquus</name>
    <dbReference type="NCBI Taxonomy" id="3088"/>
    <lineage>
        <taxon>Eukaryota</taxon>
        <taxon>Viridiplantae</taxon>
        <taxon>Chlorophyta</taxon>
        <taxon>core chlorophytes</taxon>
        <taxon>Chlorophyceae</taxon>
        <taxon>CS clade</taxon>
        <taxon>Sphaeropleales</taxon>
        <taxon>Scenedesmaceae</taxon>
        <taxon>Tetradesmus</taxon>
    </lineage>
</organism>
<comment type="similarity">
    <text evidence="7">Belongs to the mitochondrial carrier (TC 2.A.29) family.</text>
</comment>
<dbReference type="Proteomes" id="UP001244341">
    <property type="component" value="Chromosome 10b"/>
</dbReference>
<dbReference type="Pfam" id="PF00153">
    <property type="entry name" value="Mito_carr"/>
    <property type="match status" value="3"/>
</dbReference>